<evidence type="ECO:0000256" key="3">
    <source>
        <dbReference type="ARBA" id="ARBA00022898"/>
    </source>
</evidence>
<dbReference type="GO" id="GO:0047804">
    <property type="term" value="F:cysteine-S-conjugate beta-lyase activity"/>
    <property type="evidence" value="ECO:0007669"/>
    <property type="project" value="UniProtKB-EC"/>
</dbReference>
<comment type="similarity">
    <text evidence="5">Belongs to the class-II pyridoxal-phosphate-dependent aminotransferase family. MalY/PatB cystathionine beta-lyase subfamily.</text>
</comment>
<dbReference type="SUPFAM" id="SSF53383">
    <property type="entry name" value="PLP-dependent transferases"/>
    <property type="match status" value="1"/>
</dbReference>
<dbReference type="InterPro" id="IPR004839">
    <property type="entry name" value="Aminotransferase_I/II_large"/>
</dbReference>
<dbReference type="Gene3D" id="3.40.640.10">
    <property type="entry name" value="Type I PLP-dependent aspartate aminotransferase-like (Major domain)"/>
    <property type="match status" value="1"/>
</dbReference>
<dbReference type="Proteomes" id="UP000003527">
    <property type="component" value="Unassembled WGS sequence"/>
</dbReference>
<comment type="caution">
    <text evidence="7">The sequence shown here is derived from an EMBL/GenBank/DDBJ whole genome shotgun (WGS) entry which is preliminary data.</text>
</comment>
<keyword evidence="8" id="KW-1185">Reference proteome</keyword>
<dbReference type="AlphaFoldDB" id="G9WSQ6"/>
<sequence length="401" mass="45832">MQFNFTDIIDRHGKDATAIDGIGKMPAAPAAPKEGFDAIPMWVADMNFAVPPCIQRAMTDRIMHPCFGYFQPSEAYYDGIIEWQKTQNAVEGLKPENISYENGVLGGLLSALNIFCSKGDKVLVHSPTYIGFTKSLINNGYTIVSSPLYRDEEGIWRIDFSDMEKKLREEKIHASIFCSPHNPSGRVWEKWELEKLMALYEKYDVQVVSDEIWSDIIMPGYRHIPTQSVSDYAKMHTIALYAPSKTFNLAGLVGAYHISYNRTLQDRMEKESSLSHYNTMNVLSMHALVGAYSEEGRAWLRELLAVLSENRDYACDFMEKNLPDLSVMKAQGTYMLFIDCGKYLEKKNISLEDLEKRMWDCGVGVQDGKMFHGQTHIRMNLALPKSRVEEAFRRLKEYVFV</sequence>
<feature type="domain" description="Aminotransferase class I/classII large" evidence="6">
    <location>
        <begin position="48"/>
        <end position="395"/>
    </location>
</feature>
<organism evidence="7 8">
    <name type="scientific">Oribacterium asaccharolyticum ACB7</name>
    <dbReference type="NCBI Taxonomy" id="796944"/>
    <lineage>
        <taxon>Bacteria</taxon>
        <taxon>Bacillati</taxon>
        <taxon>Bacillota</taxon>
        <taxon>Clostridia</taxon>
        <taxon>Lachnospirales</taxon>
        <taxon>Lachnospiraceae</taxon>
        <taxon>Oribacterium</taxon>
    </lineage>
</organism>
<dbReference type="Pfam" id="PF00155">
    <property type="entry name" value="Aminotran_1_2"/>
    <property type="match status" value="1"/>
</dbReference>
<dbReference type="EC" id="4.4.1.13" evidence="2"/>
<gene>
    <name evidence="7" type="ORF">HMPREF9624_02122</name>
</gene>
<dbReference type="CDD" id="cd00609">
    <property type="entry name" value="AAT_like"/>
    <property type="match status" value="1"/>
</dbReference>
<dbReference type="InterPro" id="IPR051798">
    <property type="entry name" value="Class-II_PLP-Dep_Aminotrans"/>
</dbReference>
<dbReference type="InterPro" id="IPR015422">
    <property type="entry name" value="PyrdxlP-dep_Trfase_small"/>
</dbReference>
<name>G9WSQ6_9FIRM</name>
<dbReference type="InterPro" id="IPR015424">
    <property type="entry name" value="PyrdxlP-dep_Trfase"/>
</dbReference>
<dbReference type="EMBL" id="AFZD01000006">
    <property type="protein sequence ID" value="EHL13643.1"/>
    <property type="molecule type" value="Genomic_DNA"/>
</dbReference>
<dbReference type="InterPro" id="IPR015421">
    <property type="entry name" value="PyrdxlP-dep_Trfase_major"/>
</dbReference>
<evidence type="ECO:0000256" key="1">
    <source>
        <dbReference type="ARBA" id="ARBA00001933"/>
    </source>
</evidence>
<evidence type="ECO:0000256" key="5">
    <source>
        <dbReference type="ARBA" id="ARBA00037974"/>
    </source>
</evidence>
<evidence type="ECO:0000313" key="7">
    <source>
        <dbReference type="EMBL" id="EHL13643.1"/>
    </source>
</evidence>
<protein>
    <recommendedName>
        <fullName evidence="2">cysteine-S-conjugate beta-lyase</fullName>
        <ecNumber evidence="2">4.4.1.13</ecNumber>
    </recommendedName>
</protein>
<dbReference type="Gene3D" id="3.90.1150.10">
    <property type="entry name" value="Aspartate Aminotransferase, domain 1"/>
    <property type="match status" value="1"/>
</dbReference>
<keyword evidence="4" id="KW-0456">Lyase</keyword>
<evidence type="ECO:0000256" key="2">
    <source>
        <dbReference type="ARBA" id="ARBA00012224"/>
    </source>
</evidence>
<evidence type="ECO:0000259" key="6">
    <source>
        <dbReference type="Pfam" id="PF00155"/>
    </source>
</evidence>
<reference evidence="7 8" key="1">
    <citation type="submission" date="2011-08" db="EMBL/GenBank/DDBJ databases">
        <title>The Genome Sequence of Oribacterium sp. ACB7.</title>
        <authorList>
            <consortium name="The Broad Institute Genome Sequencing Platform"/>
            <person name="Earl A."/>
            <person name="Ward D."/>
            <person name="Feldgarden M."/>
            <person name="Gevers D."/>
            <person name="Sizova M."/>
            <person name="Hazen A."/>
            <person name="Epstein S."/>
            <person name="Young S.K."/>
            <person name="Zeng Q."/>
            <person name="Gargeya S."/>
            <person name="Fitzgerald M."/>
            <person name="Haas B."/>
            <person name="Abouelleil A."/>
            <person name="Alvarado L."/>
            <person name="Arachchi H.M."/>
            <person name="Berlin A."/>
            <person name="Brown A."/>
            <person name="Chapman S.B."/>
            <person name="Chen Z."/>
            <person name="Dunbar C."/>
            <person name="Freedman E."/>
            <person name="Gearin G."/>
            <person name="Gellesch M."/>
            <person name="Goldberg J."/>
            <person name="Griggs A."/>
            <person name="Gujja S."/>
            <person name="Heiman D."/>
            <person name="Howarth C."/>
            <person name="Larson L."/>
            <person name="Lui A."/>
            <person name="MacDonald P.J.P."/>
            <person name="Montmayeur A."/>
            <person name="Murphy C."/>
            <person name="Neiman D."/>
            <person name="Pearson M."/>
            <person name="Priest M."/>
            <person name="Roberts A."/>
            <person name="Saif S."/>
            <person name="Shea T."/>
            <person name="Shenoy N."/>
            <person name="Sisk P."/>
            <person name="Stolte C."/>
            <person name="Sykes S."/>
            <person name="Wortman J."/>
            <person name="Nusbaum C."/>
            <person name="Birren B."/>
        </authorList>
    </citation>
    <scope>NUCLEOTIDE SEQUENCE [LARGE SCALE GENOMIC DNA]</scope>
    <source>
        <strain evidence="7 8">ACB7</strain>
    </source>
</reference>
<accession>G9WSQ6</accession>
<dbReference type="HOGENOM" id="CLU_017584_15_0_9"/>
<evidence type="ECO:0000313" key="8">
    <source>
        <dbReference type="Proteomes" id="UP000003527"/>
    </source>
</evidence>
<keyword evidence="3" id="KW-0663">Pyridoxal phosphate</keyword>
<comment type="cofactor">
    <cofactor evidence="1">
        <name>pyridoxal 5'-phosphate</name>
        <dbReference type="ChEBI" id="CHEBI:597326"/>
    </cofactor>
</comment>
<dbReference type="PATRIC" id="fig|796944.3.peg.642"/>
<proteinExistence type="inferred from homology"/>
<dbReference type="PANTHER" id="PTHR43525:SF1">
    <property type="entry name" value="PROTEIN MALY"/>
    <property type="match status" value="1"/>
</dbReference>
<dbReference type="RefSeq" id="WP_009537773.1">
    <property type="nucleotide sequence ID" value="NZ_JH414506.1"/>
</dbReference>
<dbReference type="GO" id="GO:0030170">
    <property type="term" value="F:pyridoxal phosphate binding"/>
    <property type="evidence" value="ECO:0007669"/>
    <property type="project" value="InterPro"/>
</dbReference>
<dbReference type="PANTHER" id="PTHR43525">
    <property type="entry name" value="PROTEIN MALY"/>
    <property type="match status" value="1"/>
</dbReference>
<evidence type="ECO:0000256" key="4">
    <source>
        <dbReference type="ARBA" id="ARBA00023239"/>
    </source>
</evidence>